<dbReference type="Pfam" id="PF25917">
    <property type="entry name" value="BSH_RND"/>
    <property type="match status" value="1"/>
</dbReference>
<dbReference type="AlphaFoldDB" id="A0A517SLK2"/>
<evidence type="ECO:0000256" key="4">
    <source>
        <dbReference type="SAM" id="MobiDB-lite"/>
    </source>
</evidence>
<dbReference type="EMBL" id="CP036271">
    <property type="protein sequence ID" value="QDT57002.1"/>
    <property type="molecule type" value="Genomic_DNA"/>
</dbReference>
<keyword evidence="8" id="KW-1185">Reference proteome</keyword>
<dbReference type="Gene3D" id="2.40.420.20">
    <property type="match status" value="1"/>
</dbReference>
<dbReference type="Gene3D" id="2.40.50.100">
    <property type="match status" value="2"/>
</dbReference>
<evidence type="ECO:0000313" key="8">
    <source>
        <dbReference type="Proteomes" id="UP000315700"/>
    </source>
</evidence>
<dbReference type="GO" id="GO:0046677">
    <property type="term" value="P:response to antibiotic"/>
    <property type="evidence" value="ECO:0007669"/>
    <property type="project" value="TreeGrafter"/>
</dbReference>
<feature type="region of interest" description="Disordered" evidence="4">
    <location>
        <begin position="428"/>
        <end position="487"/>
    </location>
</feature>
<dbReference type="PROSITE" id="PS51257">
    <property type="entry name" value="PROKAR_LIPOPROTEIN"/>
    <property type="match status" value="1"/>
</dbReference>
<proteinExistence type="inferred from homology"/>
<protein>
    <submittedName>
        <fullName evidence="7">Efflux pump periplasmic linker BepF</fullName>
    </submittedName>
</protein>
<evidence type="ECO:0000313" key="7">
    <source>
        <dbReference type="EMBL" id="QDT57002.1"/>
    </source>
</evidence>
<dbReference type="Gene3D" id="2.40.30.170">
    <property type="match status" value="1"/>
</dbReference>
<comment type="subcellular location">
    <subcellularLocation>
        <location evidence="1">Cell envelope</location>
    </subcellularLocation>
</comment>
<dbReference type="NCBIfam" id="TIGR01730">
    <property type="entry name" value="RND_mfp"/>
    <property type="match status" value="1"/>
</dbReference>
<dbReference type="InParanoid" id="A0A517SLK2"/>
<accession>A0A517SLK2</accession>
<dbReference type="FunFam" id="2.40.420.20:FF:000001">
    <property type="entry name" value="Efflux RND transporter periplasmic adaptor subunit"/>
    <property type="match status" value="1"/>
</dbReference>
<dbReference type="Pfam" id="PF25989">
    <property type="entry name" value="YknX_C"/>
    <property type="match status" value="1"/>
</dbReference>
<comment type="similarity">
    <text evidence="2">Belongs to the membrane fusion protein (MFP) (TC 8.A.1) family.</text>
</comment>
<dbReference type="SUPFAM" id="SSF111369">
    <property type="entry name" value="HlyD-like secretion proteins"/>
    <property type="match status" value="2"/>
</dbReference>
<evidence type="ECO:0000256" key="3">
    <source>
        <dbReference type="SAM" id="Coils"/>
    </source>
</evidence>
<feature type="domain" description="Multidrug resistance protein MdtA-like barrel-sandwich hybrid" evidence="5">
    <location>
        <begin position="63"/>
        <end position="246"/>
    </location>
</feature>
<feature type="domain" description="YknX-like C-terminal permuted SH3-like" evidence="6">
    <location>
        <begin position="350"/>
        <end position="417"/>
    </location>
</feature>
<dbReference type="InterPro" id="IPR006143">
    <property type="entry name" value="RND_pump_MFP"/>
</dbReference>
<dbReference type="RefSeq" id="WP_145034404.1">
    <property type="nucleotide sequence ID" value="NZ_CP036271.1"/>
</dbReference>
<dbReference type="PANTHER" id="PTHR30158:SF10">
    <property type="entry name" value="CATION EFFLUX PUMP"/>
    <property type="match status" value="1"/>
</dbReference>
<dbReference type="GO" id="GO:0022857">
    <property type="term" value="F:transmembrane transporter activity"/>
    <property type="evidence" value="ECO:0007669"/>
    <property type="project" value="InterPro"/>
</dbReference>
<dbReference type="GO" id="GO:0030313">
    <property type="term" value="C:cell envelope"/>
    <property type="evidence" value="ECO:0007669"/>
    <property type="project" value="UniProtKB-SubCell"/>
</dbReference>
<dbReference type="Proteomes" id="UP000315700">
    <property type="component" value="Chromosome"/>
</dbReference>
<reference evidence="7 8" key="1">
    <citation type="submission" date="2019-02" db="EMBL/GenBank/DDBJ databases">
        <title>Deep-cultivation of Planctomycetes and their phenomic and genomic characterization uncovers novel biology.</title>
        <authorList>
            <person name="Wiegand S."/>
            <person name="Jogler M."/>
            <person name="Boedeker C."/>
            <person name="Pinto D."/>
            <person name="Vollmers J."/>
            <person name="Rivas-Marin E."/>
            <person name="Kohn T."/>
            <person name="Peeters S.H."/>
            <person name="Heuer A."/>
            <person name="Rast P."/>
            <person name="Oberbeckmann S."/>
            <person name="Bunk B."/>
            <person name="Jeske O."/>
            <person name="Meyerdierks A."/>
            <person name="Storesund J.E."/>
            <person name="Kallscheuer N."/>
            <person name="Luecker S."/>
            <person name="Lage O.M."/>
            <person name="Pohl T."/>
            <person name="Merkel B.J."/>
            <person name="Hornburger P."/>
            <person name="Mueller R.-W."/>
            <person name="Bruemmer F."/>
            <person name="Labrenz M."/>
            <person name="Spormann A.M."/>
            <person name="Op den Camp H."/>
            <person name="Overmann J."/>
            <person name="Amann R."/>
            <person name="Jetten M.S.M."/>
            <person name="Mascher T."/>
            <person name="Medema M.H."/>
            <person name="Devos D.P."/>
            <person name="Kaster A.-K."/>
            <person name="Ovreas L."/>
            <person name="Rohde M."/>
            <person name="Galperin M.Y."/>
            <person name="Jogler C."/>
        </authorList>
    </citation>
    <scope>NUCLEOTIDE SEQUENCE [LARGE SCALE GENOMIC DNA]</scope>
    <source>
        <strain evidence="7 8">Pan44</strain>
    </source>
</reference>
<evidence type="ECO:0000259" key="6">
    <source>
        <dbReference type="Pfam" id="PF25989"/>
    </source>
</evidence>
<dbReference type="OrthoDB" id="9816569at2"/>
<dbReference type="PANTHER" id="PTHR30158">
    <property type="entry name" value="ACRA/E-RELATED COMPONENT OF DRUG EFFLUX TRANSPORTER"/>
    <property type="match status" value="1"/>
</dbReference>
<dbReference type="KEGG" id="ccos:Pan44_50670"/>
<name>A0A517SLK2_9PLAN</name>
<evidence type="ECO:0000259" key="5">
    <source>
        <dbReference type="Pfam" id="PF25917"/>
    </source>
</evidence>
<organism evidence="7 8">
    <name type="scientific">Caulifigura coniformis</name>
    <dbReference type="NCBI Taxonomy" id="2527983"/>
    <lineage>
        <taxon>Bacteria</taxon>
        <taxon>Pseudomonadati</taxon>
        <taxon>Planctomycetota</taxon>
        <taxon>Planctomycetia</taxon>
        <taxon>Planctomycetales</taxon>
        <taxon>Planctomycetaceae</taxon>
        <taxon>Caulifigura</taxon>
    </lineage>
</organism>
<evidence type="ECO:0000256" key="1">
    <source>
        <dbReference type="ARBA" id="ARBA00004196"/>
    </source>
</evidence>
<gene>
    <name evidence="7" type="primary">bepF_4</name>
    <name evidence="7" type="ORF">Pan44_50670</name>
</gene>
<dbReference type="InterPro" id="IPR058625">
    <property type="entry name" value="MdtA-like_BSH"/>
</dbReference>
<feature type="coiled-coil region" evidence="3">
    <location>
        <begin position="103"/>
        <end position="144"/>
    </location>
</feature>
<dbReference type="GO" id="GO:0005886">
    <property type="term" value="C:plasma membrane"/>
    <property type="evidence" value="ECO:0007669"/>
    <property type="project" value="TreeGrafter"/>
</dbReference>
<dbReference type="InterPro" id="IPR058637">
    <property type="entry name" value="YknX-like_C"/>
</dbReference>
<dbReference type="Gene3D" id="1.10.287.470">
    <property type="entry name" value="Helix hairpin bin"/>
    <property type="match status" value="3"/>
</dbReference>
<sequence>MSAIPRISVQRIVASGLLGLIAGCSKPPEVPPPQPIAVTATRPVRTSIVEWDEYVGRIDAIEEVEVRARVSGHLESTHFVEGQIVQEGDLLAILDQRPFRIAVELAEADLEGAEARAHEARAQLVQAEAEVRSAESQQELATKNLERGRRLVVSNAVTQEQMDVRESGFKQAVADLDVKAARVALAKSAVVTAEADNRAAQARLAASRLNLEYTEVRAPVSGRVGARAVTDGNLISGGSEQATLLTTIVSLDPIHVDFDADEQSYLRYMRLSDSGAIASIRESRLPAYVRLADEHKGFPHSGQLDFLDNRMNRRTATMRGRVILTNPDFQLTPGLFGKVRIPGSARYDAILIPDSAIATDQSEKYVYVLDDNDTVQRRKIAIGKRAQGLRIVREGLTGEEQIVLRGLQRVQPGAVVKATVEDTVALDDGLPMDARPVPRDQWLQSYRSKPAPETGDGDNGPVATVPTGALVTGQLPADVATENEVTP</sequence>
<evidence type="ECO:0000256" key="2">
    <source>
        <dbReference type="ARBA" id="ARBA00009477"/>
    </source>
</evidence>
<keyword evidence="3" id="KW-0175">Coiled coil</keyword>